<evidence type="ECO:0000256" key="3">
    <source>
        <dbReference type="ARBA" id="ARBA00016118"/>
    </source>
</evidence>
<name>U1I5M1_9PAST</name>
<dbReference type="InterPro" id="IPR010149">
    <property type="entry name" value="CRISPR-assoc_prot_Csm2_III-A"/>
</dbReference>
<protein>
    <recommendedName>
        <fullName evidence="3">CRISPR system Cms protein Csm2</fullName>
    </recommendedName>
    <alternativeName>
        <fullName evidence="6">CRISPR type III A-associated protein Csm2</fullName>
    </alternativeName>
</protein>
<evidence type="ECO:0000256" key="2">
    <source>
        <dbReference type="ARBA" id="ARBA00006896"/>
    </source>
</evidence>
<sequence>MDFNKINFSNKPENIFSDIAEEAARDIKNNHQSNKNTQLRKFYDELVLWNDRIQFTKEDKRLLFKELLPFIKMMKAKVAYAEGRQRVDSNFRNLFNHCIDQIKSPETLRDAKLFMEAVIGYCRYIDND</sequence>
<dbReference type="EMBL" id="AVOX01000061">
    <property type="protein sequence ID" value="ERF77484.1"/>
    <property type="molecule type" value="Genomic_DNA"/>
</dbReference>
<keyword evidence="5" id="KW-0051">Antiviral defense</keyword>
<comment type="similarity">
    <text evidence="2">Belongs to the CRISPR-associated Csm2 family.</text>
</comment>
<evidence type="ECO:0000256" key="1">
    <source>
        <dbReference type="ARBA" id="ARBA00003640"/>
    </source>
</evidence>
<organism evidence="7 8">
    <name type="scientific">Gallibacterium anatis 12656/12</name>
    <dbReference type="NCBI Taxonomy" id="1195244"/>
    <lineage>
        <taxon>Bacteria</taxon>
        <taxon>Pseudomonadati</taxon>
        <taxon>Pseudomonadota</taxon>
        <taxon>Gammaproteobacteria</taxon>
        <taxon>Pasteurellales</taxon>
        <taxon>Pasteurellaceae</taxon>
        <taxon>Gallibacterium</taxon>
    </lineage>
</organism>
<evidence type="ECO:0000313" key="7">
    <source>
        <dbReference type="EMBL" id="ERF77484.1"/>
    </source>
</evidence>
<dbReference type="PATRIC" id="fig|1195244.3.peg.2155"/>
<evidence type="ECO:0000256" key="5">
    <source>
        <dbReference type="ARBA" id="ARBA00023118"/>
    </source>
</evidence>
<dbReference type="NCBIfam" id="TIGR01870">
    <property type="entry name" value="cas_TM1810_Csm2"/>
    <property type="match status" value="1"/>
</dbReference>
<evidence type="ECO:0000256" key="6">
    <source>
        <dbReference type="ARBA" id="ARBA00031723"/>
    </source>
</evidence>
<comment type="caution">
    <text evidence="7">The sequence shown here is derived from an EMBL/GenBank/DDBJ whole genome shotgun (WGS) entry which is preliminary data.</text>
</comment>
<dbReference type="GO" id="GO:0003723">
    <property type="term" value="F:RNA binding"/>
    <property type="evidence" value="ECO:0007669"/>
    <property type="project" value="UniProtKB-KW"/>
</dbReference>
<dbReference type="Pfam" id="PF03750">
    <property type="entry name" value="Csm2_III-A"/>
    <property type="match status" value="1"/>
</dbReference>
<gene>
    <name evidence="7" type="ORF">N561_11230</name>
</gene>
<accession>U1I5M1</accession>
<evidence type="ECO:0000313" key="8">
    <source>
        <dbReference type="Proteomes" id="UP000016529"/>
    </source>
</evidence>
<dbReference type="GO" id="GO:0051607">
    <property type="term" value="P:defense response to virus"/>
    <property type="evidence" value="ECO:0007669"/>
    <property type="project" value="UniProtKB-KW"/>
</dbReference>
<comment type="function">
    <text evidence="1">This subunit may be involved in monitoring complementarity of crRNA and target RNA.</text>
</comment>
<dbReference type="Proteomes" id="UP000016529">
    <property type="component" value="Unassembled WGS sequence"/>
</dbReference>
<keyword evidence="4" id="KW-0694">RNA-binding</keyword>
<proteinExistence type="inferred from homology"/>
<evidence type="ECO:0000256" key="4">
    <source>
        <dbReference type="ARBA" id="ARBA00022884"/>
    </source>
</evidence>
<dbReference type="AlphaFoldDB" id="U1I5M1"/>
<reference evidence="7 8" key="1">
    <citation type="journal article" date="2013" name="Genome Announc.">
        <title>Draft Genome Sequence of Gallibacterium anatis bv. haemolytica 12656-12 Liver, an Isolate Obtained from the Liver of a Septicemic Chicken.</title>
        <authorList>
            <person name="Kudirkiene E."/>
            <person name="Christensen H."/>
            <person name="Bojesen A.M."/>
        </authorList>
    </citation>
    <scope>NUCLEOTIDE SEQUENCE [LARGE SCALE GENOMIC DNA]</scope>
    <source>
        <strain evidence="7">12656/12</strain>
    </source>
</reference>
<dbReference type="RefSeq" id="WP_021462338.1">
    <property type="nucleotide sequence ID" value="NZ_AVOX01000061.1"/>
</dbReference>